<accession>A0A941BLV6</accession>
<evidence type="ECO:0000313" key="1">
    <source>
        <dbReference type="EMBL" id="MBQ0960134.1"/>
    </source>
</evidence>
<reference evidence="1" key="1">
    <citation type="submission" date="2021-04" db="EMBL/GenBank/DDBJ databases">
        <title>The genome sequence of Ideonella sp. 4Y11.</title>
        <authorList>
            <person name="Liu Y."/>
        </authorList>
    </citation>
    <scope>NUCLEOTIDE SEQUENCE</scope>
    <source>
        <strain evidence="1">4Y11</strain>
    </source>
</reference>
<name>A0A941BLV6_9BURK</name>
<dbReference type="AlphaFoldDB" id="A0A941BLV6"/>
<dbReference type="RefSeq" id="WP_210802807.1">
    <property type="nucleotide sequence ID" value="NZ_JAGQDE010000012.1"/>
</dbReference>
<proteinExistence type="predicted"/>
<dbReference type="InterPro" id="IPR008719">
    <property type="entry name" value="N2O_reductase_NosL"/>
</dbReference>
<dbReference type="PANTHER" id="PTHR41247:SF1">
    <property type="entry name" value="HTH-TYPE TRANSCRIPTIONAL REPRESSOR YCNK"/>
    <property type="match status" value="1"/>
</dbReference>
<dbReference type="EMBL" id="JAGQDE010000012">
    <property type="protein sequence ID" value="MBQ0960134.1"/>
    <property type="molecule type" value="Genomic_DNA"/>
</dbReference>
<evidence type="ECO:0000313" key="2">
    <source>
        <dbReference type="Proteomes" id="UP000678374"/>
    </source>
</evidence>
<protein>
    <submittedName>
        <fullName evidence="1">Nitrous oxide reductase accessory protein NosL</fullName>
    </submittedName>
</protein>
<comment type="caution">
    <text evidence="1">The sequence shown here is derived from an EMBL/GenBank/DDBJ whole genome shotgun (WGS) entry which is preliminary data.</text>
</comment>
<sequence length="178" mass="19686">MCRADDAPPGATLRPLHRRDWLRGLLALAAGGAAQGKPVQLPMPGPRDTCPVCGMFVAPYRMWVATVLWRDGRAVHFDGAKDFFKYLAELAKYEPKRQRGDIVAMAVTDYYATARIDAREAWYVIGSDVLGPMGHELVPHDTEADAKEFMADHKGKRVLRFSDATLALALALDDGKFL</sequence>
<dbReference type="PANTHER" id="PTHR41247">
    <property type="entry name" value="HTH-TYPE TRANSCRIPTIONAL REPRESSOR YCNK"/>
    <property type="match status" value="1"/>
</dbReference>
<gene>
    <name evidence="1" type="ORF">KAK06_14360</name>
</gene>
<organism evidence="1 2">
    <name type="scientific">Ideonella aquatica</name>
    <dbReference type="NCBI Taxonomy" id="2824119"/>
    <lineage>
        <taxon>Bacteria</taxon>
        <taxon>Pseudomonadati</taxon>
        <taxon>Pseudomonadota</taxon>
        <taxon>Betaproteobacteria</taxon>
        <taxon>Burkholderiales</taxon>
        <taxon>Sphaerotilaceae</taxon>
        <taxon>Ideonella</taxon>
    </lineage>
</organism>
<dbReference type="SUPFAM" id="SSF160387">
    <property type="entry name" value="NosL/MerB-like"/>
    <property type="match status" value="1"/>
</dbReference>
<dbReference type="Pfam" id="PF05573">
    <property type="entry name" value="NosL"/>
    <property type="match status" value="1"/>
</dbReference>
<dbReference type="Proteomes" id="UP000678374">
    <property type="component" value="Unassembled WGS sequence"/>
</dbReference>
<dbReference type="Gene3D" id="3.30.70.2050">
    <property type="match status" value="1"/>
</dbReference>
<keyword evidence="2" id="KW-1185">Reference proteome</keyword>